<dbReference type="EMBL" id="CAXHTB010000004">
    <property type="protein sequence ID" value="CAL0304951.1"/>
    <property type="molecule type" value="Genomic_DNA"/>
</dbReference>
<keyword evidence="3" id="KW-1185">Reference proteome</keyword>
<reference evidence="2 3" key="1">
    <citation type="submission" date="2024-03" db="EMBL/GenBank/DDBJ databases">
        <authorList>
            <person name="Martinez-Hernandez J."/>
        </authorList>
    </citation>
    <scope>NUCLEOTIDE SEQUENCE [LARGE SCALE GENOMIC DNA]</scope>
</reference>
<sequence>MPGSLLQLHNFFDDEDEDDRIETQPGNYPNSGGVAPPHSTTVTKLPHASLNNTGTQNMKGLINNNGYTMGNGNGSIIFGAFDSSTRTYTKQYLMHNKDI</sequence>
<proteinExistence type="predicted"/>
<protein>
    <submittedName>
        <fullName evidence="2">Uncharacterized protein</fullName>
    </submittedName>
</protein>
<feature type="region of interest" description="Disordered" evidence="1">
    <location>
        <begin position="1"/>
        <end position="37"/>
    </location>
</feature>
<dbReference type="InterPro" id="IPR037284">
    <property type="entry name" value="SUF_FeS_clus_asmbl_SufBD_sf"/>
</dbReference>
<name>A0AAV1W748_LUPLU</name>
<dbReference type="SUPFAM" id="SSF101960">
    <property type="entry name" value="Stabilizer of iron transporter SufD"/>
    <property type="match status" value="1"/>
</dbReference>
<gene>
    <name evidence="2" type="ORF">LLUT_LOCUS6011</name>
</gene>
<dbReference type="AlphaFoldDB" id="A0AAV1W748"/>
<organism evidence="2 3">
    <name type="scientific">Lupinus luteus</name>
    <name type="common">European yellow lupine</name>
    <dbReference type="NCBI Taxonomy" id="3873"/>
    <lineage>
        <taxon>Eukaryota</taxon>
        <taxon>Viridiplantae</taxon>
        <taxon>Streptophyta</taxon>
        <taxon>Embryophyta</taxon>
        <taxon>Tracheophyta</taxon>
        <taxon>Spermatophyta</taxon>
        <taxon>Magnoliopsida</taxon>
        <taxon>eudicotyledons</taxon>
        <taxon>Gunneridae</taxon>
        <taxon>Pentapetalae</taxon>
        <taxon>rosids</taxon>
        <taxon>fabids</taxon>
        <taxon>Fabales</taxon>
        <taxon>Fabaceae</taxon>
        <taxon>Papilionoideae</taxon>
        <taxon>50 kb inversion clade</taxon>
        <taxon>genistoids sensu lato</taxon>
        <taxon>core genistoids</taxon>
        <taxon>Genisteae</taxon>
        <taxon>Lupinus</taxon>
    </lineage>
</organism>
<accession>A0AAV1W748</accession>
<dbReference type="Proteomes" id="UP001497480">
    <property type="component" value="Unassembled WGS sequence"/>
</dbReference>
<evidence type="ECO:0000313" key="2">
    <source>
        <dbReference type="EMBL" id="CAL0304951.1"/>
    </source>
</evidence>
<evidence type="ECO:0000256" key="1">
    <source>
        <dbReference type="SAM" id="MobiDB-lite"/>
    </source>
</evidence>
<evidence type="ECO:0000313" key="3">
    <source>
        <dbReference type="Proteomes" id="UP001497480"/>
    </source>
</evidence>
<comment type="caution">
    <text evidence="2">The sequence shown here is derived from an EMBL/GenBank/DDBJ whole genome shotgun (WGS) entry which is preliminary data.</text>
</comment>